<proteinExistence type="predicted"/>
<name>A0A737BRX9_SALER</name>
<accession>A0A737BRX9</accession>
<comment type="caution">
    <text evidence="1">The sequence shown here is derived from an EMBL/GenBank/DDBJ whole genome shotgun (WGS) entry which is preliminary data.</text>
</comment>
<protein>
    <recommendedName>
        <fullName evidence="2">Bacteriocin</fullName>
    </recommendedName>
</protein>
<evidence type="ECO:0008006" key="2">
    <source>
        <dbReference type="Google" id="ProtNLM"/>
    </source>
</evidence>
<dbReference type="AlphaFoldDB" id="A0A737BRX9"/>
<reference evidence="1" key="2">
    <citation type="submission" date="2018-07" db="EMBL/GenBank/DDBJ databases">
        <authorList>
            <consortium name="NCBI Pathogen Detection Project"/>
        </authorList>
    </citation>
    <scope>NUCLEOTIDE SEQUENCE</scope>
    <source>
        <strain evidence="1">1363-65</strain>
    </source>
</reference>
<dbReference type="EMBL" id="DAATDB010000028">
    <property type="protein sequence ID" value="HAE8103723.1"/>
    <property type="molecule type" value="Genomic_DNA"/>
</dbReference>
<sequence>MLVLNENQLSKVSGAGGGLGEALSGIGHAVEGATHVANAVNGGNLGEGLGSRWGAAGASDFCHNIAKQSDKMSPSLYNDCMKNPAGWGYKDSGPFGG</sequence>
<organism evidence="1">
    <name type="scientific">Salmonella enterica subsp. indica serovar 45:a:e,n,x</name>
    <dbReference type="NCBI Taxonomy" id="1307500"/>
    <lineage>
        <taxon>Bacteria</taxon>
        <taxon>Pseudomonadati</taxon>
        <taxon>Pseudomonadota</taxon>
        <taxon>Gammaproteobacteria</taxon>
        <taxon>Enterobacterales</taxon>
        <taxon>Enterobacteriaceae</taxon>
        <taxon>Salmonella</taxon>
    </lineage>
</organism>
<evidence type="ECO:0000313" key="1">
    <source>
        <dbReference type="EMBL" id="HAE8103723.1"/>
    </source>
</evidence>
<reference evidence="1" key="1">
    <citation type="journal article" date="2018" name="Genome Biol.">
        <title>SKESA: strategic k-mer extension for scrupulous assemblies.</title>
        <authorList>
            <person name="Souvorov A."/>
            <person name="Agarwala R."/>
            <person name="Lipman D.J."/>
        </authorList>
    </citation>
    <scope>NUCLEOTIDE SEQUENCE</scope>
    <source>
        <strain evidence="1">1363-65</strain>
    </source>
</reference>
<gene>
    <name evidence="1" type="ORF">GNC09_003813</name>
</gene>